<sequence>MNITSIIAEYNPLHNGHLYHIEKTKSNTKCDGLIIIISGNFVQRGEPAIIDKWRRTELALLAGADLVLELPTVYAVNSAEFFAFGSVSLLNQLNCVKSLSFGSEEGSLSLLHKIAATLVLEPDDYKSQLKALLDLGISFPAARAKALMNYYNDDTIGTIINQSNNILSIEYLKALKRLNSPICPTTVKRLGGSYNSTEMDRVFSSATSIRTTMKKGAKLNELNLAIPSYVFDALFNDSLCYLEDIYPYLRFKTLTDESSIKNIPDAKEGLENRILKNLIEYKTFDDFSINTMSKRYPLTRINRILTQYFIGFEKFDTYSMRREIPAYGRILGFNDTGKAMLKIIKKNSNLQLISKVPQNLENPMLRLDIASTKAYSIINSKINPNEDYLKSPIII</sequence>
<feature type="binding site" evidence="2">
    <location>
        <position position="189"/>
    </location>
    <ligand>
        <name>ATP</name>
        <dbReference type="ChEBI" id="CHEBI:30616"/>
    </ligand>
</feature>
<keyword evidence="2" id="KW-0694">RNA-binding</keyword>
<gene>
    <name evidence="2" type="primary">tmcAL</name>
    <name evidence="3" type="ordered locus">Clocel_1890</name>
</gene>
<comment type="caution">
    <text evidence="2">Lacks conserved residue(s) required for the propagation of feature annotation.</text>
</comment>
<comment type="catalytic activity">
    <reaction evidence="2">
        <text>cytidine(34) in elongator tRNA(Met) + acetate + ATP = N(4)-acetylcytidine(34) in elongator tRNA(Met) + AMP + diphosphate</text>
        <dbReference type="Rhea" id="RHEA:58144"/>
        <dbReference type="Rhea" id="RHEA-COMP:10693"/>
        <dbReference type="Rhea" id="RHEA-COMP:10694"/>
        <dbReference type="ChEBI" id="CHEBI:30089"/>
        <dbReference type="ChEBI" id="CHEBI:30616"/>
        <dbReference type="ChEBI" id="CHEBI:33019"/>
        <dbReference type="ChEBI" id="CHEBI:74900"/>
        <dbReference type="ChEBI" id="CHEBI:82748"/>
        <dbReference type="ChEBI" id="CHEBI:456215"/>
    </reaction>
</comment>
<protein>
    <recommendedName>
        <fullName evidence="2">tRNA(Met) cytidine acetate ligase</fullName>
        <ecNumber evidence="2">6.3.4.-</ecNumber>
    </recommendedName>
</protein>
<keyword evidence="1 2" id="KW-0819">tRNA processing</keyword>
<dbReference type="KEGG" id="ccb:Clocel_1890"/>
<dbReference type="GO" id="GO:0016879">
    <property type="term" value="F:ligase activity, forming carbon-nitrogen bonds"/>
    <property type="evidence" value="ECO:0007669"/>
    <property type="project" value="UniProtKB-UniRule"/>
</dbReference>
<keyword evidence="2" id="KW-0436">Ligase</keyword>
<dbReference type="InterPro" id="IPR008513">
    <property type="entry name" value="tRNA(Met)_cyd_acetate_ligase"/>
</dbReference>
<comment type="function">
    <text evidence="2">Catalyzes the formation of N(4)-acetylcytidine (ac(4)C) at the wobble position of elongator tRNA(Met), using acetate and ATP as substrates. First activates an acetate ion to form acetyladenylate (Ac-AMP) and then transfers the acetyl group to tRNA to form ac(4)C34.</text>
</comment>
<dbReference type="AlphaFoldDB" id="D9SLB8"/>
<dbReference type="Proteomes" id="UP000002730">
    <property type="component" value="Chromosome"/>
</dbReference>
<dbReference type="SUPFAM" id="SSF52374">
    <property type="entry name" value="Nucleotidylyl transferase"/>
    <property type="match status" value="1"/>
</dbReference>
<keyword evidence="4" id="KW-1185">Reference proteome</keyword>
<feature type="binding site" evidence="2">
    <location>
        <begin position="7"/>
        <end position="20"/>
    </location>
    <ligand>
        <name>ATP</name>
        <dbReference type="ChEBI" id="CHEBI:30616"/>
    </ligand>
</feature>
<dbReference type="InterPro" id="IPR014729">
    <property type="entry name" value="Rossmann-like_a/b/a_fold"/>
</dbReference>
<comment type="subcellular location">
    <subcellularLocation>
        <location evidence="2">Cytoplasm</location>
    </subcellularLocation>
</comment>
<dbReference type="EC" id="6.3.4.-" evidence="2"/>
<keyword evidence="2" id="KW-0067">ATP-binding</keyword>
<proteinExistence type="inferred from homology"/>
<evidence type="ECO:0000256" key="1">
    <source>
        <dbReference type="ARBA" id="ARBA00022694"/>
    </source>
</evidence>
<keyword evidence="2" id="KW-0547">Nucleotide-binding</keyword>
<dbReference type="GO" id="GO:0000049">
    <property type="term" value="F:tRNA binding"/>
    <property type="evidence" value="ECO:0007669"/>
    <property type="project" value="UniProtKB-KW"/>
</dbReference>
<reference evidence="3 4" key="1">
    <citation type="submission" date="2010-08" db="EMBL/GenBank/DDBJ databases">
        <title>Complete sequence of Clostridium cellulovorans 743B.</title>
        <authorList>
            <consortium name="US DOE Joint Genome Institute"/>
            <person name="Lucas S."/>
            <person name="Copeland A."/>
            <person name="Lapidus A."/>
            <person name="Cheng J.-F."/>
            <person name="Bruce D."/>
            <person name="Goodwin L."/>
            <person name="Pitluck S."/>
            <person name="Chertkov O."/>
            <person name="Detter J.C."/>
            <person name="Han C."/>
            <person name="Tapia R."/>
            <person name="Land M."/>
            <person name="Hauser L."/>
            <person name="Chang Y.-J."/>
            <person name="Jeffries C."/>
            <person name="Kyrpides N."/>
            <person name="Ivanova N."/>
            <person name="Mikhailova N."/>
            <person name="Hemme C.L."/>
            <person name="Woyke T."/>
        </authorList>
    </citation>
    <scope>NUCLEOTIDE SEQUENCE [LARGE SCALE GENOMIC DNA]</scope>
    <source>
        <strain evidence="4">ATCC 35296 / DSM 3052 / OCM 3 / 743B</strain>
    </source>
</reference>
<dbReference type="HAMAP" id="MF_01539">
    <property type="entry name" value="TmcAL"/>
    <property type="match status" value="1"/>
</dbReference>
<name>D9SLB8_CLOC7</name>
<dbReference type="PANTHER" id="PTHR37825:SF1">
    <property type="entry name" value="TRNA(MET) CYTIDINE ACETATE LIGASE"/>
    <property type="match status" value="1"/>
</dbReference>
<comment type="similarity">
    <text evidence="2">Belongs to the TmcAL family.</text>
</comment>
<feature type="binding site" evidence="2">
    <location>
        <position position="102"/>
    </location>
    <ligand>
        <name>ATP</name>
        <dbReference type="ChEBI" id="CHEBI:30616"/>
    </ligand>
</feature>
<evidence type="ECO:0000256" key="2">
    <source>
        <dbReference type="HAMAP-Rule" id="MF_01539"/>
    </source>
</evidence>
<dbReference type="GO" id="GO:0005737">
    <property type="term" value="C:cytoplasm"/>
    <property type="evidence" value="ECO:0007669"/>
    <property type="project" value="UniProtKB-SubCell"/>
</dbReference>
<organism evidence="3 4">
    <name type="scientific">Clostridium cellulovorans (strain ATCC 35296 / DSM 3052 / OCM 3 / 743B)</name>
    <dbReference type="NCBI Taxonomy" id="573061"/>
    <lineage>
        <taxon>Bacteria</taxon>
        <taxon>Bacillati</taxon>
        <taxon>Bacillota</taxon>
        <taxon>Clostridia</taxon>
        <taxon>Eubacteriales</taxon>
        <taxon>Clostridiaceae</taxon>
        <taxon>Clostridium</taxon>
    </lineage>
</organism>
<dbReference type="OrthoDB" id="9769796at2"/>
<dbReference type="Gene3D" id="3.40.50.620">
    <property type="entry name" value="HUPs"/>
    <property type="match status" value="1"/>
</dbReference>
<dbReference type="NCBIfam" id="NF010191">
    <property type="entry name" value="PRK13670.1"/>
    <property type="match status" value="1"/>
</dbReference>
<accession>D9SLB8</accession>
<dbReference type="GO" id="GO:0006400">
    <property type="term" value="P:tRNA modification"/>
    <property type="evidence" value="ECO:0007669"/>
    <property type="project" value="UniProtKB-UniRule"/>
</dbReference>
<dbReference type="HOGENOM" id="CLU_038915_0_1_9"/>
<evidence type="ECO:0000313" key="4">
    <source>
        <dbReference type="Proteomes" id="UP000002730"/>
    </source>
</evidence>
<dbReference type="GO" id="GO:0005524">
    <property type="term" value="F:ATP binding"/>
    <property type="evidence" value="ECO:0007669"/>
    <property type="project" value="UniProtKB-KW"/>
</dbReference>
<evidence type="ECO:0000313" key="3">
    <source>
        <dbReference type="EMBL" id="ADL51634.1"/>
    </source>
</evidence>
<dbReference type="eggNOG" id="COG1323">
    <property type="taxonomic scope" value="Bacteria"/>
</dbReference>
<dbReference type="RefSeq" id="WP_010077150.1">
    <property type="nucleotide sequence ID" value="NC_014393.1"/>
</dbReference>
<dbReference type="STRING" id="573061.Clocel_1890"/>
<dbReference type="EMBL" id="CP002160">
    <property type="protein sequence ID" value="ADL51634.1"/>
    <property type="molecule type" value="Genomic_DNA"/>
</dbReference>
<keyword evidence="2" id="KW-0820">tRNA-binding</keyword>
<dbReference type="PANTHER" id="PTHR37825">
    <property type="entry name" value="TRNA(MET) CYTIDINE ACETATE LIGASE"/>
    <property type="match status" value="1"/>
</dbReference>
<feature type="binding site" evidence="2">
    <location>
        <position position="164"/>
    </location>
    <ligand>
        <name>ATP</name>
        <dbReference type="ChEBI" id="CHEBI:30616"/>
    </ligand>
</feature>
<keyword evidence="2" id="KW-0963">Cytoplasm</keyword>
<dbReference type="Pfam" id="PF05636">
    <property type="entry name" value="HIGH_NTase1"/>
    <property type="match status" value="1"/>
</dbReference>